<dbReference type="SUPFAM" id="SSF57701">
    <property type="entry name" value="Zn2/Cys6 DNA-binding domain"/>
    <property type="match status" value="1"/>
</dbReference>
<keyword evidence="1" id="KW-0479">Metal-binding</keyword>
<feature type="compositionally biased region" description="Low complexity" evidence="7">
    <location>
        <begin position="1"/>
        <end position="32"/>
    </location>
</feature>
<feature type="compositionally biased region" description="Basic residues" evidence="7">
    <location>
        <begin position="36"/>
        <end position="46"/>
    </location>
</feature>
<keyword evidence="3" id="KW-0805">Transcription regulation</keyword>
<feature type="region of interest" description="Disordered" evidence="7">
    <location>
        <begin position="1"/>
        <end position="46"/>
    </location>
</feature>
<dbReference type="InterPro" id="IPR036864">
    <property type="entry name" value="Zn2-C6_fun-type_DNA-bd_sf"/>
</dbReference>
<keyword evidence="5" id="KW-0804">Transcription</keyword>
<evidence type="ECO:0000256" key="3">
    <source>
        <dbReference type="ARBA" id="ARBA00023015"/>
    </source>
</evidence>
<dbReference type="GO" id="GO:0003677">
    <property type="term" value="F:DNA binding"/>
    <property type="evidence" value="ECO:0007669"/>
    <property type="project" value="UniProtKB-KW"/>
</dbReference>
<reference evidence="8" key="1">
    <citation type="journal article" date="2023" name="Mol. Phylogenet. Evol.">
        <title>Genome-scale phylogeny and comparative genomics of the fungal order Sordariales.</title>
        <authorList>
            <person name="Hensen N."/>
            <person name="Bonometti L."/>
            <person name="Westerberg I."/>
            <person name="Brannstrom I.O."/>
            <person name="Guillou S."/>
            <person name="Cros-Aarteil S."/>
            <person name="Calhoun S."/>
            <person name="Haridas S."/>
            <person name="Kuo A."/>
            <person name="Mondo S."/>
            <person name="Pangilinan J."/>
            <person name="Riley R."/>
            <person name="LaButti K."/>
            <person name="Andreopoulos B."/>
            <person name="Lipzen A."/>
            <person name="Chen C."/>
            <person name="Yan M."/>
            <person name="Daum C."/>
            <person name="Ng V."/>
            <person name="Clum A."/>
            <person name="Steindorff A."/>
            <person name="Ohm R.A."/>
            <person name="Martin F."/>
            <person name="Silar P."/>
            <person name="Natvig D.O."/>
            <person name="Lalanne C."/>
            <person name="Gautier V."/>
            <person name="Ament-Velasquez S.L."/>
            <person name="Kruys A."/>
            <person name="Hutchinson M.I."/>
            <person name="Powell A.J."/>
            <person name="Barry K."/>
            <person name="Miller A.N."/>
            <person name="Grigoriev I.V."/>
            <person name="Debuchy R."/>
            <person name="Gladieux P."/>
            <person name="Hiltunen Thoren M."/>
            <person name="Johannesson H."/>
        </authorList>
    </citation>
    <scope>NUCLEOTIDE SEQUENCE</scope>
    <source>
        <strain evidence="8">CBS 990.96</strain>
    </source>
</reference>
<protein>
    <submittedName>
        <fullName evidence="8">Transcriptional regulatory protein moc3</fullName>
    </submittedName>
</protein>
<sequence length="612" mass="67427">MAEGPSRPTTSSSMSTNTSPSLSAASSSTSPTTQPPKKRTRASKPKVRTGCITWIRRVKCGEEKPACVRCTSTGRTCDGYDKGAVNRYSSPDPAQTAELAKVEFVKACQWSEALRSMRPIAADIDGTETEKRFFARFRTATVDGLAAHLCNFTAFWNKVAPSSSYQDDAVKHAVLALGATYMLFQYPNQPILDGHTREDLDLFTIEQQNKSIEKVKRLTRTSSLESIRVTLICCLAFISLETLRANHSMALTHLTNGLRIIETLPPSVFDCLADGSVFVWPPTHDSLDLRDIIQLFSRLEASACFFTSGIQPVISERAYTERKFDDGSAEVPFADVSHARRAMCSFRHDVMARTHEIAQCHCTSSFEMFWVDSIQQRQQSALASRSARLGMLVDDFFSTSRFGMPVADKQEIYSLYLDLLYFRCAQFQVSSQSPMYPTMPAMDPLLISYPPPLSPAQPDGMLLGNILTLSHHLSSSVIGQKLRGAFGDNDGSPSLMDTGLVGPLYMVAVHTADLSMRGMAARLLAENVNPVLVNGMNDRRLMMERIMNVVEMEQREMAMAGMGTRWYCDVPRALSGVGCLPRVMDALMGIVDQSPQGLIMGGVADDSQGSSK</sequence>
<dbReference type="InterPro" id="IPR052360">
    <property type="entry name" value="Transcr_Regulatory_Proteins"/>
</dbReference>
<evidence type="ECO:0000256" key="5">
    <source>
        <dbReference type="ARBA" id="ARBA00023163"/>
    </source>
</evidence>
<name>A0AAN7BMY3_9PEZI</name>
<dbReference type="CDD" id="cd00067">
    <property type="entry name" value="GAL4"/>
    <property type="match status" value="1"/>
</dbReference>
<keyword evidence="9" id="KW-1185">Reference proteome</keyword>
<keyword evidence="2" id="KW-0862">Zinc</keyword>
<evidence type="ECO:0000256" key="1">
    <source>
        <dbReference type="ARBA" id="ARBA00022723"/>
    </source>
</evidence>
<accession>A0AAN7BMY3</accession>
<dbReference type="PANTHER" id="PTHR36206:SF12">
    <property type="entry name" value="ASPERCRYPTIN BIOSYNTHESIS CLUSTER-SPECIFIC TRANSCRIPTION REGULATOR ATNN-RELATED"/>
    <property type="match status" value="1"/>
</dbReference>
<proteinExistence type="predicted"/>
<evidence type="ECO:0000256" key="4">
    <source>
        <dbReference type="ARBA" id="ARBA00023125"/>
    </source>
</evidence>
<evidence type="ECO:0000313" key="9">
    <source>
        <dbReference type="Proteomes" id="UP001301958"/>
    </source>
</evidence>
<keyword evidence="6" id="KW-0539">Nucleus</keyword>
<dbReference type="AlphaFoldDB" id="A0AAN7BMY3"/>
<dbReference type="Proteomes" id="UP001301958">
    <property type="component" value="Unassembled WGS sequence"/>
</dbReference>
<gene>
    <name evidence="8" type="ORF">QBC38DRAFT_444719</name>
</gene>
<dbReference type="InterPro" id="IPR001138">
    <property type="entry name" value="Zn2Cys6_DnaBD"/>
</dbReference>
<reference evidence="8" key="2">
    <citation type="submission" date="2023-05" db="EMBL/GenBank/DDBJ databases">
        <authorList>
            <consortium name="Lawrence Berkeley National Laboratory"/>
            <person name="Steindorff A."/>
            <person name="Hensen N."/>
            <person name="Bonometti L."/>
            <person name="Westerberg I."/>
            <person name="Brannstrom I.O."/>
            <person name="Guillou S."/>
            <person name="Cros-Aarteil S."/>
            <person name="Calhoun S."/>
            <person name="Haridas S."/>
            <person name="Kuo A."/>
            <person name="Mondo S."/>
            <person name="Pangilinan J."/>
            <person name="Riley R."/>
            <person name="Labutti K."/>
            <person name="Andreopoulos B."/>
            <person name="Lipzen A."/>
            <person name="Chen C."/>
            <person name="Yanf M."/>
            <person name="Daum C."/>
            <person name="Ng V."/>
            <person name="Clum A."/>
            <person name="Ohm R."/>
            <person name="Martin F."/>
            <person name="Silar P."/>
            <person name="Natvig D."/>
            <person name="Lalanne C."/>
            <person name="Gautier V."/>
            <person name="Ament-Velasquez S.L."/>
            <person name="Kruys A."/>
            <person name="Hutchinson M.I."/>
            <person name="Powell A.J."/>
            <person name="Barry K."/>
            <person name="Miller A.N."/>
            <person name="Grigoriev I.V."/>
            <person name="Debuchy R."/>
            <person name="Gladieux P."/>
            <person name="Thoren M.H."/>
            <person name="Johannesson H."/>
        </authorList>
    </citation>
    <scope>NUCLEOTIDE SEQUENCE</scope>
    <source>
        <strain evidence="8">CBS 990.96</strain>
    </source>
</reference>
<evidence type="ECO:0000256" key="2">
    <source>
        <dbReference type="ARBA" id="ARBA00022833"/>
    </source>
</evidence>
<comment type="caution">
    <text evidence="8">The sequence shown here is derived from an EMBL/GenBank/DDBJ whole genome shotgun (WGS) entry which is preliminary data.</text>
</comment>
<dbReference type="GO" id="GO:0000981">
    <property type="term" value="F:DNA-binding transcription factor activity, RNA polymerase II-specific"/>
    <property type="evidence" value="ECO:0007669"/>
    <property type="project" value="InterPro"/>
</dbReference>
<evidence type="ECO:0000256" key="7">
    <source>
        <dbReference type="SAM" id="MobiDB-lite"/>
    </source>
</evidence>
<evidence type="ECO:0000313" key="8">
    <source>
        <dbReference type="EMBL" id="KAK4226365.1"/>
    </source>
</evidence>
<dbReference type="EMBL" id="MU865349">
    <property type="protein sequence ID" value="KAK4226365.1"/>
    <property type="molecule type" value="Genomic_DNA"/>
</dbReference>
<dbReference type="GO" id="GO:0008270">
    <property type="term" value="F:zinc ion binding"/>
    <property type="evidence" value="ECO:0007669"/>
    <property type="project" value="InterPro"/>
</dbReference>
<dbReference type="PANTHER" id="PTHR36206">
    <property type="entry name" value="ASPERCRYPTIN BIOSYNTHESIS CLUSTER-SPECIFIC TRANSCRIPTION REGULATOR ATNN-RELATED"/>
    <property type="match status" value="1"/>
</dbReference>
<keyword evidence="4" id="KW-0238">DNA-binding</keyword>
<organism evidence="8 9">
    <name type="scientific">Podospora fimiseda</name>
    <dbReference type="NCBI Taxonomy" id="252190"/>
    <lineage>
        <taxon>Eukaryota</taxon>
        <taxon>Fungi</taxon>
        <taxon>Dikarya</taxon>
        <taxon>Ascomycota</taxon>
        <taxon>Pezizomycotina</taxon>
        <taxon>Sordariomycetes</taxon>
        <taxon>Sordariomycetidae</taxon>
        <taxon>Sordariales</taxon>
        <taxon>Podosporaceae</taxon>
        <taxon>Podospora</taxon>
    </lineage>
</organism>
<evidence type="ECO:0000256" key="6">
    <source>
        <dbReference type="ARBA" id="ARBA00023242"/>
    </source>
</evidence>